<dbReference type="PANTHER" id="PTHR43406:SF1">
    <property type="entry name" value="TRYPTOPHAN SYNTHASE ALPHA CHAIN, CHLOROPLASTIC"/>
    <property type="match status" value="1"/>
</dbReference>
<dbReference type="InterPro" id="IPR018204">
    <property type="entry name" value="Trp_synthase_alpha_AS"/>
</dbReference>
<comment type="catalytic activity">
    <reaction evidence="8 9">
        <text>(1S,2R)-1-C-(indol-3-yl)glycerol 3-phosphate + L-serine = D-glyceraldehyde 3-phosphate + L-tryptophan + H2O</text>
        <dbReference type="Rhea" id="RHEA:10532"/>
        <dbReference type="ChEBI" id="CHEBI:15377"/>
        <dbReference type="ChEBI" id="CHEBI:33384"/>
        <dbReference type="ChEBI" id="CHEBI:57912"/>
        <dbReference type="ChEBI" id="CHEBI:58866"/>
        <dbReference type="ChEBI" id="CHEBI:59776"/>
        <dbReference type="EC" id="4.2.1.20"/>
    </reaction>
</comment>
<protein>
    <recommendedName>
        <fullName evidence="9">Tryptophan synthase alpha chain</fullName>
        <ecNumber evidence="9">4.2.1.20</ecNumber>
    </recommendedName>
</protein>
<dbReference type="FunFam" id="3.20.20.70:FF:000037">
    <property type="entry name" value="Tryptophan synthase alpha chain"/>
    <property type="match status" value="1"/>
</dbReference>
<keyword evidence="4 9" id="KW-0028">Amino-acid biosynthesis</keyword>
<dbReference type="CDD" id="cd04724">
    <property type="entry name" value="Tryptophan_synthase_alpha"/>
    <property type="match status" value="1"/>
</dbReference>
<keyword evidence="5 9" id="KW-0822">Tryptophan biosynthesis</keyword>
<dbReference type="PROSITE" id="PS00167">
    <property type="entry name" value="TRP_SYNTHASE_ALPHA"/>
    <property type="match status" value="1"/>
</dbReference>
<evidence type="ECO:0000256" key="9">
    <source>
        <dbReference type="HAMAP-Rule" id="MF_00131"/>
    </source>
</evidence>
<dbReference type="GO" id="GO:0005829">
    <property type="term" value="C:cytosol"/>
    <property type="evidence" value="ECO:0007669"/>
    <property type="project" value="TreeGrafter"/>
</dbReference>
<comment type="function">
    <text evidence="1 9">The alpha subunit is responsible for the aldol cleavage of indoleglycerol phosphate to indole and glyceraldehyde 3-phosphate.</text>
</comment>
<dbReference type="NCBIfam" id="TIGR00262">
    <property type="entry name" value="trpA"/>
    <property type="match status" value="1"/>
</dbReference>
<dbReference type="InterPro" id="IPR011060">
    <property type="entry name" value="RibuloseP-bd_barrel"/>
</dbReference>
<dbReference type="EC" id="4.2.1.20" evidence="9"/>
<evidence type="ECO:0000256" key="6">
    <source>
        <dbReference type="ARBA" id="ARBA00023141"/>
    </source>
</evidence>
<feature type="active site" description="Proton acceptor" evidence="9">
    <location>
        <position position="66"/>
    </location>
</feature>
<keyword evidence="6 9" id="KW-0057">Aromatic amino acid biosynthesis</keyword>
<name>A0A0U5AYN6_9BACL</name>
<evidence type="ECO:0000256" key="1">
    <source>
        <dbReference type="ARBA" id="ARBA00003365"/>
    </source>
</evidence>
<dbReference type="UniPathway" id="UPA00035">
    <property type="reaction ID" value="UER00044"/>
</dbReference>
<dbReference type="HAMAP" id="MF_00131">
    <property type="entry name" value="Trp_synth_alpha"/>
    <property type="match status" value="1"/>
</dbReference>
<evidence type="ECO:0000313" key="12">
    <source>
        <dbReference type="Proteomes" id="UP000217696"/>
    </source>
</evidence>
<evidence type="ECO:0000256" key="8">
    <source>
        <dbReference type="ARBA" id="ARBA00049047"/>
    </source>
</evidence>
<keyword evidence="12" id="KW-1185">Reference proteome</keyword>
<organism evidence="11 12">
    <name type="scientific">Aneurinibacillus soli</name>
    <dbReference type="NCBI Taxonomy" id="1500254"/>
    <lineage>
        <taxon>Bacteria</taxon>
        <taxon>Bacillati</taxon>
        <taxon>Bacillota</taxon>
        <taxon>Bacilli</taxon>
        <taxon>Bacillales</taxon>
        <taxon>Paenibacillaceae</taxon>
        <taxon>Aneurinibacillus group</taxon>
        <taxon>Aneurinibacillus</taxon>
    </lineage>
</organism>
<evidence type="ECO:0000256" key="4">
    <source>
        <dbReference type="ARBA" id="ARBA00022605"/>
    </source>
</evidence>
<evidence type="ECO:0000256" key="2">
    <source>
        <dbReference type="ARBA" id="ARBA00004733"/>
    </source>
</evidence>
<comment type="similarity">
    <text evidence="9 10">Belongs to the TrpA family.</text>
</comment>
<evidence type="ECO:0000256" key="10">
    <source>
        <dbReference type="RuleBase" id="RU003662"/>
    </source>
</evidence>
<accession>A0A0U5AYN6</accession>
<dbReference type="InterPro" id="IPR013785">
    <property type="entry name" value="Aldolase_TIM"/>
</dbReference>
<evidence type="ECO:0000256" key="5">
    <source>
        <dbReference type="ARBA" id="ARBA00022822"/>
    </source>
</evidence>
<feature type="active site" description="Proton acceptor" evidence="9">
    <location>
        <position position="55"/>
    </location>
</feature>
<evidence type="ECO:0000313" key="11">
    <source>
        <dbReference type="EMBL" id="BAU28885.1"/>
    </source>
</evidence>
<comment type="pathway">
    <text evidence="2 9">Amino-acid biosynthesis; L-tryptophan biosynthesis; L-tryptophan from chorismate: step 5/5.</text>
</comment>
<proteinExistence type="inferred from homology"/>
<evidence type="ECO:0000256" key="7">
    <source>
        <dbReference type="ARBA" id="ARBA00023239"/>
    </source>
</evidence>
<dbReference type="Proteomes" id="UP000217696">
    <property type="component" value="Chromosome"/>
</dbReference>
<comment type="subunit">
    <text evidence="3 9">Tetramer of two alpha and two beta chains.</text>
</comment>
<dbReference type="Pfam" id="PF00290">
    <property type="entry name" value="Trp_syntA"/>
    <property type="match status" value="1"/>
</dbReference>
<dbReference type="KEGG" id="asoc:CB4_03062"/>
<evidence type="ECO:0000256" key="3">
    <source>
        <dbReference type="ARBA" id="ARBA00011270"/>
    </source>
</evidence>
<dbReference type="AlphaFoldDB" id="A0A0U5AYN6"/>
<sequence length="276" mass="29301">MSMNTTAGHGAARIAAAFHAGKPAFIPFMTAGYPAPEYTVDLALALQEAGASILELGVPYSDPLADGPTIQNASAQALAHGVTMERALELARDMRKAGVYIPVILFTYINPVLRFGPERLYDAMEKAEIDGILIPDLPFEEAEEINALGGKYGRPLISLVAPTSAQRVQMIAEQAQGFIYCVSSLGVTGVRSELREDITDFLAAVRRYAHVPVAVGFGISAPDQVAALAPHCDGVIVGSALLDTIRKAEPLLSQAETKQEGLAVVKKFVKLLQSGV</sequence>
<reference evidence="11 12" key="1">
    <citation type="submission" date="2015-12" db="EMBL/GenBank/DDBJ databases">
        <title>Genome sequence of Aneurinibacillus soli.</title>
        <authorList>
            <person name="Lee J.S."/>
            <person name="Lee K.C."/>
            <person name="Kim K.K."/>
            <person name="Lee B.W."/>
        </authorList>
    </citation>
    <scope>NUCLEOTIDE SEQUENCE [LARGE SCALE GENOMIC DNA]</scope>
    <source>
        <strain evidence="11 12">CB4</strain>
    </source>
</reference>
<dbReference type="PANTHER" id="PTHR43406">
    <property type="entry name" value="TRYPTOPHAN SYNTHASE, ALPHA CHAIN"/>
    <property type="match status" value="1"/>
</dbReference>
<dbReference type="GO" id="GO:0004834">
    <property type="term" value="F:tryptophan synthase activity"/>
    <property type="evidence" value="ECO:0007669"/>
    <property type="project" value="UniProtKB-UniRule"/>
</dbReference>
<dbReference type="InterPro" id="IPR002028">
    <property type="entry name" value="Trp_synthase_suA"/>
</dbReference>
<dbReference type="SUPFAM" id="SSF51366">
    <property type="entry name" value="Ribulose-phoshate binding barrel"/>
    <property type="match status" value="1"/>
</dbReference>
<keyword evidence="7 9" id="KW-0456">Lyase</keyword>
<gene>
    <name evidence="9 11" type="primary">trpA</name>
    <name evidence="11" type="ORF">CB4_03062</name>
</gene>
<dbReference type="Gene3D" id="3.20.20.70">
    <property type="entry name" value="Aldolase class I"/>
    <property type="match status" value="1"/>
</dbReference>
<dbReference type="EMBL" id="AP017312">
    <property type="protein sequence ID" value="BAU28885.1"/>
    <property type="molecule type" value="Genomic_DNA"/>
</dbReference>